<feature type="transmembrane region" description="Helical" evidence="13">
    <location>
        <begin position="6"/>
        <end position="27"/>
    </location>
</feature>
<evidence type="ECO:0000256" key="8">
    <source>
        <dbReference type="ARBA" id="ARBA00023136"/>
    </source>
</evidence>
<dbReference type="HAMAP" id="MF_01398">
    <property type="entry name" value="ATP_synth_b_bprime"/>
    <property type="match status" value="1"/>
</dbReference>
<keyword evidence="9 13" id="KW-0066">ATP synthesis</keyword>
<evidence type="ECO:0000256" key="9">
    <source>
        <dbReference type="ARBA" id="ARBA00023310"/>
    </source>
</evidence>
<gene>
    <name evidence="16" type="primary">atpF_1</name>
    <name evidence="13" type="synonym">atpF</name>
    <name evidence="16" type="ORF">BV95_00952</name>
</gene>
<reference evidence="16 17" key="1">
    <citation type="submission" date="2014-02" db="EMBL/GenBank/DDBJ databases">
        <title>Whole genome sequence of Sphingobium chlorophenolicum NBRC 16172.</title>
        <authorList>
            <person name="Gan H.M."/>
            <person name="Gan H.Y."/>
            <person name="Chew T.H."/>
            <person name="Savka M.A."/>
        </authorList>
    </citation>
    <scope>NUCLEOTIDE SEQUENCE [LARGE SCALE GENOMIC DNA]</scope>
    <source>
        <strain evidence="16 17">NBRC 16172</strain>
    </source>
</reference>
<keyword evidence="3 13" id="KW-0138">CF(0)</keyword>
<evidence type="ECO:0000256" key="15">
    <source>
        <dbReference type="SAM" id="Coils"/>
    </source>
</evidence>
<evidence type="ECO:0000256" key="12">
    <source>
        <dbReference type="ARBA" id="ARBA00037847"/>
    </source>
</evidence>
<dbReference type="GO" id="GO:0046933">
    <property type="term" value="F:proton-transporting ATP synthase activity, rotational mechanism"/>
    <property type="evidence" value="ECO:0007669"/>
    <property type="project" value="UniProtKB-UniRule"/>
</dbReference>
<dbReference type="RefSeq" id="WP_037448029.1">
    <property type="nucleotide sequence ID" value="NZ_JFHR01000007.1"/>
</dbReference>
<dbReference type="GO" id="GO:0045259">
    <property type="term" value="C:proton-transporting ATP synthase complex"/>
    <property type="evidence" value="ECO:0007669"/>
    <property type="project" value="UniProtKB-KW"/>
</dbReference>
<keyword evidence="4 13" id="KW-0812">Transmembrane</keyword>
<evidence type="ECO:0000256" key="10">
    <source>
        <dbReference type="ARBA" id="ARBA00025198"/>
    </source>
</evidence>
<dbReference type="PANTHER" id="PTHR33445">
    <property type="entry name" value="ATP SYNTHASE SUBUNIT B', CHLOROPLASTIC"/>
    <property type="match status" value="1"/>
</dbReference>
<evidence type="ECO:0000256" key="14">
    <source>
        <dbReference type="RuleBase" id="RU003848"/>
    </source>
</evidence>
<feature type="coiled-coil region" evidence="15">
    <location>
        <begin position="38"/>
        <end position="90"/>
    </location>
</feature>
<protein>
    <recommendedName>
        <fullName evidence="13">ATP synthase subunit b</fullName>
    </recommendedName>
    <alternativeName>
        <fullName evidence="13">ATP synthase F(0) sector subunit b</fullName>
    </alternativeName>
    <alternativeName>
        <fullName evidence="13">ATPase subunit I</fullName>
    </alternativeName>
    <alternativeName>
        <fullName evidence="13">F-type ATPase subunit b</fullName>
        <shortName evidence="13">F-ATPase subunit b</shortName>
    </alternativeName>
</protein>
<evidence type="ECO:0000313" key="16">
    <source>
        <dbReference type="EMBL" id="KEQ54723.1"/>
    </source>
</evidence>
<comment type="subcellular location">
    <subcellularLocation>
        <location evidence="13">Cell membrane</location>
        <topology evidence="13">Single-pass membrane protein</topology>
    </subcellularLocation>
    <subcellularLocation>
        <location evidence="12">Endomembrane system</location>
        <topology evidence="12">Single-pass membrane protein</topology>
    </subcellularLocation>
</comment>
<keyword evidence="15" id="KW-0175">Coiled coil</keyword>
<evidence type="ECO:0000256" key="13">
    <source>
        <dbReference type="HAMAP-Rule" id="MF_01398"/>
    </source>
</evidence>
<dbReference type="EMBL" id="JFHR01000007">
    <property type="protein sequence ID" value="KEQ54723.1"/>
    <property type="molecule type" value="Genomic_DNA"/>
</dbReference>
<comment type="function">
    <text evidence="11">Component of the F(0) channel, it forms part of the peripheral stalk, linking F(1) to F(0). The b'-subunit is a diverged and duplicated form of b found in plants and photosynthetic bacteria.</text>
</comment>
<dbReference type="Proteomes" id="UP000028411">
    <property type="component" value="Unassembled WGS sequence"/>
</dbReference>
<keyword evidence="6 13" id="KW-1133">Transmembrane helix</keyword>
<dbReference type="GO" id="GO:0012505">
    <property type="term" value="C:endomembrane system"/>
    <property type="evidence" value="ECO:0007669"/>
    <property type="project" value="UniProtKB-SubCell"/>
</dbReference>
<evidence type="ECO:0000313" key="17">
    <source>
        <dbReference type="Proteomes" id="UP000028411"/>
    </source>
</evidence>
<keyword evidence="2 13" id="KW-0813">Transport</keyword>
<dbReference type="AlphaFoldDB" id="A0A081RHQ0"/>
<dbReference type="GO" id="GO:0005886">
    <property type="term" value="C:plasma membrane"/>
    <property type="evidence" value="ECO:0007669"/>
    <property type="project" value="UniProtKB-SubCell"/>
</dbReference>
<name>A0A081RHQ0_SPHCR</name>
<evidence type="ECO:0000256" key="6">
    <source>
        <dbReference type="ARBA" id="ARBA00022989"/>
    </source>
</evidence>
<comment type="subunit">
    <text evidence="13">F-type ATPases have 2 components, F(1) - the catalytic core - and F(0) - the membrane proton channel. F(1) has five subunits: alpha(3), beta(3), gamma(1), delta(1), epsilon(1). F(0) has three main subunits: a(1), b(2) and c(10-14). The alpha and beta chains form an alternating ring which encloses part of the gamma chain. F(1) is attached to F(0) by a central stalk formed by the gamma and epsilon chains, while a peripheral stalk is formed by the delta and b chains.</text>
</comment>
<evidence type="ECO:0000256" key="11">
    <source>
        <dbReference type="ARBA" id="ARBA00025614"/>
    </source>
</evidence>
<dbReference type="PANTHER" id="PTHR33445:SF2">
    <property type="entry name" value="ATP SYNTHASE SUBUNIT B', CHLOROPLASTIC"/>
    <property type="match status" value="1"/>
</dbReference>
<evidence type="ECO:0000256" key="1">
    <source>
        <dbReference type="ARBA" id="ARBA00005513"/>
    </source>
</evidence>
<evidence type="ECO:0000256" key="7">
    <source>
        <dbReference type="ARBA" id="ARBA00023065"/>
    </source>
</evidence>
<evidence type="ECO:0000256" key="5">
    <source>
        <dbReference type="ARBA" id="ARBA00022781"/>
    </source>
</evidence>
<dbReference type="GO" id="GO:0046961">
    <property type="term" value="F:proton-transporting ATPase activity, rotational mechanism"/>
    <property type="evidence" value="ECO:0007669"/>
    <property type="project" value="TreeGrafter"/>
</dbReference>
<keyword evidence="13" id="KW-1003">Cell membrane</keyword>
<evidence type="ECO:0000256" key="4">
    <source>
        <dbReference type="ARBA" id="ARBA00022692"/>
    </source>
</evidence>
<dbReference type="PATRIC" id="fig|46429.4.peg.918"/>
<keyword evidence="8 13" id="KW-0472">Membrane</keyword>
<keyword evidence="5 13" id="KW-0375">Hydrogen ion transport</keyword>
<comment type="caution">
    <text evidence="16">The sequence shown here is derived from an EMBL/GenBank/DDBJ whole genome shotgun (WGS) entry which is preliminary data.</text>
</comment>
<dbReference type="InterPro" id="IPR050059">
    <property type="entry name" value="ATP_synthase_B_chain"/>
</dbReference>
<dbReference type="eggNOG" id="COG0711">
    <property type="taxonomic scope" value="Bacteria"/>
</dbReference>
<comment type="similarity">
    <text evidence="1 13 14">Belongs to the ATPase B chain family.</text>
</comment>
<dbReference type="InterPro" id="IPR002146">
    <property type="entry name" value="ATP_synth_b/b'su_bac/chlpt"/>
</dbReference>
<accession>A0A081RHQ0</accession>
<dbReference type="OrthoDB" id="466272at2"/>
<comment type="function">
    <text evidence="10 13">F(1)F(0) ATP synthase produces ATP from ADP in the presence of a proton or sodium gradient. F-type ATPases consist of two structural domains, F(1) containing the extramembraneous catalytic core and F(0) containing the membrane proton channel, linked together by a central stalk and a peripheral stalk. During catalysis, ATP synthesis in the catalytic domain of F(1) is coupled via a rotary mechanism of the central stalk subunits to proton translocation.</text>
</comment>
<evidence type="ECO:0000256" key="2">
    <source>
        <dbReference type="ARBA" id="ARBA00022448"/>
    </source>
</evidence>
<evidence type="ECO:0000256" key="3">
    <source>
        <dbReference type="ARBA" id="ARBA00022547"/>
    </source>
</evidence>
<proteinExistence type="inferred from homology"/>
<organism evidence="16 17">
    <name type="scientific">Sphingobium chlorophenolicum</name>
    <dbReference type="NCBI Taxonomy" id="46429"/>
    <lineage>
        <taxon>Bacteria</taxon>
        <taxon>Pseudomonadati</taxon>
        <taxon>Pseudomonadota</taxon>
        <taxon>Alphaproteobacteria</taxon>
        <taxon>Sphingomonadales</taxon>
        <taxon>Sphingomonadaceae</taxon>
        <taxon>Sphingobium</taxon>
    </lineage>
</organism>
<dbReference type="CDD" id="cd06503">
    <property type="entry name" value="ATP-synt_Fo_b"/>
    <property type="match status" value="1"/>
</dbReference>
<sequence length="249" mass="26884">MRIDWWTLALQAVNVLILVWLLGRFLFRPVMDAIAARQASAQALLDEAREAKDRAQAEAQALKTQNDGFVADAAARRAEIRTEAEAERQRLLAQARLEADAVVEQGHAAIDAERGRVAAQWREKAANLAASMAGTLLARLPPEQTVQAMVDALKARLGDLSEADRRSLAAAGPVTVATPAPLTADLQTQVARALAEILPDTATPIFAVDPDLIAGAELRTPHAVVRNSWRADLDAMVESLNEDDHARIA</sequence>
<keyword evidence="7 13" id="KW-0406">Ion transport</keyword>
<dbReference type="Pfam" id="PF00430">
    <property type="entry name" value="ATP-synt_B"/>
    <property type="match status" value="1"/>
</dbReference>